<proteinExistence type="predicted"/>
<gene>
    <name evidence="1" type="ORF">RRG08_017673</name>
</gene>
<reference evidence="1" key="1">
    <citation type="journal article" date="2023" name="G3 (Bethesda)">
        <title>A reference genome for the long-term kleptoplast-retaining sea slug Elysia crispata morphotype clarki.</title>
        <authorList>
            <person name="Eastman K.E."/>
            <person name="Pendleton A.L."/>
            <person name="Shaikh M.A."/>
            <person name="Suttiyut T."/>
            <person name="Ogas R."/>
            <person name="Tomko P."/>
            <person name="Gavelis G."/>
            <person name="Widhalm J.R."/>
            <person name="Wisecaver J.H."/>
        </authorList>
    </citation>
    <scope>NUCLEOTIDE SEQUENCE</scope>
    <source>
        <strain evidence="1">ECLA1</strain>
    </source>
</reference>
<comment type="caution">
    <text evidence="1">The sequence shown here is derived from an EMBL/GenBank/DDBJ whole genome shotgun (WGS) entry which is preliminary data.</text>
</comment>
<accession>A0AAE1DDA3</accession>
<sequence length="128" mass="14220">MIPNNLDRSGREIGTVEVRTEPEVWGATISHWGFATTTGPLDLVTSTGQTSLSLVSDGRSLMTTVHSALRDWFLVPPDRAPLFTPLFTLARARAGRQTPDGDQSYWDLLFSRQIQPQDLRVLVLSARI</sequence>
<evidence type="ECO:0000313" key="1">
    <source>
        <dbReference type="EMBL" id="KAK3766232.1"/>
    </source>
</evidence>
<keyword evidence="2" id="KW-1185">Reference proteome</keyword>
<dbReference type="Proteomes" id="UP001283361">
    <property type="component" value="Unassembled WGS sequence"/>
</dbReference>
<dbReference type="AlphaFoldDB" id="A0AAE1DDA3"/>
<organism evidence="1 2">
    <name type="scientific">Elysia crispata</name>
    <name type="common">lettuce slug</name>
    <dbReference type="NCBI Taxonomy" id="231223"/>
    <lineage>
        <taxon>Eukaryota</taxon>
        <taxon>Metazoa</taxon>
        <taxon>Spiralia</taxon>
        <taxon>Lophotrochozoa</taxon>
        <taxon>Mollusca</taxon>
        <taxon>Gastropoda</taxon>
        <taxon>Heterobranchia</taxon>
        <taxon>Euthyneura</taxon>
        <taxon>Panpulmonata</taxon>
        <taxon>Sacoglossa</taxon>
        <taxon>Placobranchoidea</taxon>
        <taxon>Plakobranchidae</taxon>
        <taxon>Elysia</taxon>
    </lineage>
</organism>
<protein>
    <submittedName>
        <fullName evidence="1">Uncharacterized protein</fullName>
    </submittedName>
</protein>
<name>A0AAE1DDA3_9GAST</name>
<dbReference type="EMBL" id="JAWDGP010004246">
    <property type="protein sequence ID" value="KAK3766232.1"/>
    <property type="molecule type" value="Genomic_DNA"/>
</dbReference>
<evidence type="ECO:0000313" key="2">
    <source>
        <dbReference type="Proteomes" id="UP001283361"/>
    </source>
</evidence>